<accession>A0ABW0QE77</accession>
<dbReference type="Gene3D" id="3.90.1170.50">
    <property type="entry name" value="Aldehyde oxidase/xanthine dehydrogenase, a/b hammerhead"/>
    <property type="match status" value="1"/>
</dbReference>
<dbReference type="SUPFAM" id="SSF54665">
    <property type="entry name" value="CO dehydrogenase molybdoprotein N-domain-like"/>
    <property type="match status" value="1"/>
</dbReference>
<evidence type="ECO:0000313" key="2">
    <source>
        <dbReference type="EMBL" id="MFC5522948.1"/>
    </source>
</evidence>
<dbReference type="InterPro" id="IPR008274">
    <property type="entry name" value="AldOxase/xan_DH_MoCoBD1"/>
</dbReference>
<keyword evidence="3" id="KW-1185">Reference proteome</keyword>
<gene>
    <name evidence="2" type="ORF">ACFPP7_18830</name>
</gene>
<proteinExistence type="predicted"/>
<evidence type="ECO:0000259" key="1">
    <source>
        <dbReference type="SMART" id="SM01008"/>
    </source>
</evidence>
<protein>
    <submittedName>
        <fullName evidence="2">Molybdopterin cofactor-binding domain-containing protein</fullName>
    </submittedName>
</protein>
<dbReference type="SMART" id="SM01008">
    <property type="entry name" value="Ald_Xan_dh_C"/>
    <property type="match status" value="1"/>
</dbReference>
<feature type="domain" description="Aldehyde oxidase/xanthine dehydrogenase a/b hammerhead" evidence="1">
    <location>
        <begin position="258"/>
        <end position="342"/>
    </location>
</feature>
<dbReference type="InterPro" id="IPR046867">
    <property type="entry name" value="AldOxase/xan_DH_MoCoBD2"/>
</dbReference>
<name>A0ABW0QE77_9BURK</name>
<dbReference type="InterPro" id="IPR012368">
    <property type="entry name" value="OxRdtase_Mopterin-bd_su_IorB"/>
</dbReference>
<dbReference type="InterPro" id="IPR000674">
    <property type="entry name" value="Ald_Oxase/Xan_DH_a/b"/>
</dbReference>
<dbReference type="PIRSF" id="PIRSF036389">
    <property type="entry name" value="IOR_B"/>
    <property type="match status" value="1"/>
</dbReference>
<dbReference type="InterPro" id="IPR036856">
    <property type="entry name" value="Ald_Oxase/Xan_DH_a/b_sf"/>
</dbReference>
<sequence length="777" mass="82092">MKRRAWLLSAAGAAGALVVGWGFLPARSRLGSAARPWPSGAEGGAGLPALSGVVFNGWIKIRADGSVVLAMPRSEMGQGVHTALAMLVAEELELPLARVSLAQAGSDSLYGNVAMLVGSLPFHPLEVDDSSPEGAPRVRPTKIRLGEWMVGKIARELGINATGGSSSVADAWEVLRTAAATARGSLLGAASLDWRLPVDELVVKDGVISHPSGPAAHYGMLAKFAAATPPGEVTLKSPRDWKLIGRSAPRLDVPAKVNGTAVFGVDVRLPGMLYAAIRLCPMLGGSPAAIHPEAVLARPGVERLVRLPAYAGSTAGLAVVGTTWWHAQRAAQALRMDWQQRPAGALDSRQIEKALEAALGREDGHTFYERGAVEAAEAAATRTVEAMYRAPYLAHATLEPMNCTAQVKDGKVRLWVPTQVPQMAAAIAARVAGVALADVSLTVTLLGGGFGRRLEVDFVAQAVRVAMECGGRPVQLIWSREEDTTHDFYRPMQVALLRAAMDAEGRVSSLRIRSAGDAITPRWLERGLPALSGPVEIPDKSAAEGLFDLPYGFASQKMSHVATRMGVPVGFWRSVGHSHNAFFSESFMDELAWDARQDPLAFRRALLKEAPRHLAVLDLAAGKAGWGGPLPAGRARGVALHESFGSIVAQVVEVSLSNGAPRVHHVVCAIDCGTVVNPGIVAQQMESAVVFALTAALHGQVDIHEGVVQQKNFPNYPMLPLAQAPWVQTHVLPSTRPPGGVGEPGVPPLAPAVANALFALTGKRLRKLPLALNEVQV</sequence>
<comment type="caution">
    <text evidence="2">The sequence shown here is derived from an EMBL/GenBank/DDBJ whole genome shotgun (WGS) entry which is preliminary data.</text>
</comment>
<organism evidence="2 3">
    <name type="scientific">Polaromonas jejuensis</name>
    <dbReference type="NCBI Taxonomy" id="457502"/>
    <lineage>
        <taxon>Bacteria</taxon>
        <taxon>Pseudomonadati</taxon>
        <taxon>Pseudomonadota</taxon>
        <taxon>Betaproteobacteria</taxon>
        <taxon>Burkholderiales</taxon>
        <taxon>Comamonadaceae</taxon>
        <taxon>Polaromonas</taxon>
    </lineage>
</organism>
<evidence type="ECO:0000313" key="3">
    <source>
        <dbReference type="Proteomes" id="UP001596084"/>
    </source>
</evidence>
<dbReference type="InterPro" id="IPR037165">
    <property type="entry name" value="AldOxase/xan_DH_Mopterin-bd_sf"/>
</dbReference>
<dbReference type="PANTHER" id="PTHR47495">
    <property type="entry name" value="ALDEHYDE DEHYDROGENASE"/>
    <property type="match status" value="1"/>
</dbReference>
<dbReference type="EMBL" id="JBHSMX010000060">
    <property type="protein sequence ID" value="MFC5522948.1"/>
    <property type="molecule type" value="Genomic_DNA"/>
</dbReference>
<dbReference type="Proteomes" id="UP001596084">
    <property type="component" value="Unassembled WGS sequence"/>
</dbReference>
<reference evidence="3" key="1">
    <citation type="journal article" date="2019" name="Int. J. Syst. Evol. Microbiol.">
        <title>The Global Catalogue of Microorganisms (GCM) 10K type strain sequencing project: providing services to taxonomists for standard genome sequencing and annotation.</title>
        <authorList>
            <consortium name="The Broad Institute Genomics Platform"/>
            <consortium name="The Broad Institute Genome Sequencing Center for Infectious Disease"/>
            <person name="Wu L."/>
            <person name="Ma J."/>
        </authorList>
    </citation>
    <scope>NUCLEOTIDE SEQUENCE [LARGE SCALE GENOMIC DNA]</scope>
    <source>
        <strain evidence="3">CGMCC 4.7277</strain>
    </source>
</reference>
<dbReference type="SUPFAM" id="SSF56003">
    <property type="entry name" value="Molybdenum cofactor-binding domain"/>
    <property type="match status" value="2"/>
</dbReference>
<dbReference type="Pfam" id="PF02738">
    <property type="entry name" value="MoCoBD_1"/>
    <property type="match status" value="1"/>
</dbReference>
<dbReference type="Pfam" id="PF20256">
    <property type="entry name" value="MoCoBD_2"/>
    <property type="match status" value="2"/>
</dbReference>
<dbReference type="Gene3D" id="3.30.365.10">
    <property type="entry name" value="Aldehyde oxidase/xanthine dehydrogenase, molybdopterin binding domain"/>
    <property type="match status" value="4"/>
</dbReference>
<dbReference type="PANTHER" id="PTHR47495:SF2">
    <property type="entry name" value="ALDEHYDE DEHYDROGENASE"/>
    <property type="match status" value="1"/>
</dbReference>
<dbReference type="RefSeq" id="WP_068835346.1">
    <property type="nucleotide sequence ID" value="NZ_JBHSMX010000060.1"/>
</dbReference>
<dbReference type="InterPro" id="IPR052516">
    <property type="entry name" value="N-heterocyclic_Hydroxylase"/>
</dbReference>